<dbReference type="GO" id="GO:0008270">
    <property type="term" value="F:zinc ion binding"/>
    <property type="evidence" value="ECO:0007669"/>
    <property type="project" value="UniProtKB-KW"/>
</dbReference>
<dbReference type="GO" id="GO:0045944">
    <property type="term" value="P:positive regulation of transcription by RNA polymerase II"/>
    <property type="evidence" value="ECO:0007669"/>
    <property type="project" value="TreeGrafter"/>
</dbReference>
<keyword evidence="3 5" id="KW-0863">Zinc-finger</keyword>
<name>B0WCG1_CULQU</name>
<dbReference type="InterPro" id="IPR013087">
    <property type="entry name" value="Znf_C2H2_type"/>
</dbReference>
<keyword evidence="2" id="KW-0677">Repeat</keyword>
<dbReference type="HOGENOM" id="CLU_021274_0_0_1"/>
<keyword evidence="1" id="KW-0479">Metal-binding</keyword>
<dbReference type="PANTHER" id="PTHR24403:SF94">
    <property type="entry name" value="KUMGANG"/>
    <property type="match status" value="1"/>
</dbReference>
<dbReference type="PROSITE" id="PS50157">
    <property type="entry name" value="ZINC_FINGER_C2H2_2"/>
    <property type="match status" value="1"/>
</dbReference>
<evidence type="ECO:0000256" key="1">
    <source>
        <dbReference type="ARBA" id="ARBA00022723"/>
    </source>
</evidence>
<feature type="compositionally biased region" description="Low complexity" evidence="6">
    <location>
        <begin position="512"/>
        <end position="522"/>
    </location>
</feature>
<dbReference type="AlphaFoldDB" id="B0WCG1"/>
<feature type="compositionally biased region" description="Low complexity" evidence="6">
    <location>
        <begin position="159"/>
        <end position="175"/>
    </location>
</feature>
<dbReference type="VEuPathDB" id="VectorBase:CPIJ004785"/>
<feature type="region of interest" description="Disordered" evidence="6">
    <location>
        <begin position="503"/>
        <end position="604"/>
    </location>
</feature>
<dbReference type="GO" id="GO:0005634">
    <property type="term" value="C:nucleus"/>
    <property type="evidence" value="ECO:0007669"/>
    <property type="project" value="TreeGrafter"/>
</dbReference>
<dbReference type="OrthoDB" id="6417347at2759"/>
<dbReference type="SUPFAM" id="SSF57667">
    <property type="entry name" value="beta-beta-alpha zinc fingers"/>
    <property type="match status" value="1"/>
</dbReference>
<gene>
    <name evidence="9" type="primary">6036334</name>
    <name evidence="8" type="ORF">CpipJ_CPIJ004785</name>
</gene>
<feature type="compositionally biased region" description="Polar residues" evidence="6">
    <location>
        <begin position="20"/>
        <end position="31"/>
    </location>
</feature>
<dbReference type="eggNOG" id="KOG1721">
    <property type="taxonomic scope" value="Eukaryota"/>
</dbReference>
<dbReference type="FunFam" id="3.30.160.60:FF:000894">
    <property type="entry name" value="Uncharacterized protein, isoform C"/>
    <property type="match status" value="1"/>
</dbReference>
<dbReference type="EMBL" id="DS231887">
    <property type="protein sequence ID" value="EDS43485.1"/>
    <property type="molecule type" value="Genomic_DNA"/>
</dbReference>
<evidence type="ECO:0000313" key="8">
    <source>
        <dbReference type="EMBL" id="EDS43485.1"/>
    </source>
</evidence>
<evidence type="ECO:0000256" key="5">
    <source>
        <dbReference type="PROSITE-ProRule" id="PRU00042"/>
    </source>
</evidence>
<feature type="region of interest" description="Disordered" evidence="6">
    <location>
        <begin position="667"/>
        <end position="717"/>
    </location>
</feature>
<reference evidence="8" key="1">
    <citation type="submission" date="2007-03" db="EMBL/GenBank/DDBJ databases">
        <title>Annotation of Culex pipiens quinquefasciatus.</title>
        <authorList>
            <consortium name="The Broad Institute Genome Sequencing Platform"/>
            <person name="Atkinson P.W."/>
            <person name="Hemingway J."/>
            <person name="Christensen B.M."/>
            <person name="Higgs S."/>
            <person name="Kodira C."/>
            <person name="Hannick L."/>
            <person name="Megy K."/>
            <person name="O'Leary S."/>
            <person name="Pearson M."/>
            <person name="Haas B.J."/>
            <person name="Mauceli E."/>
            <person name="Wortman J.R."/>
            <person name="Lee N.H."/>
            <person name="Guigo R."/>
            <person name="Stanke M."/>
            <person name="Alvarado L."/>
            <person name="Amedeo P."/>
            <person name="Antoine C.H."/>
            <person name="Arensburger P."/>
            <person name="Bidwell S.L."/>
            <person name="Crawford M."/>
            <person name="Camaro F."/>
            <person name="Devon K."/>
            <person name="Engels R."/>
            <person name="Hammond M."/>
            <person name="Howarth C."/>
            <person name="Koehrsen M."/>
            <person name="Lawson D."/>
            <person name="Montgomery P."/>
            <person name="Nene V."/>
            <person name="Nusbaum C."/>
            <person name="Puiu D."/>
            <person name="Romero-Severson J."/>
            <person name="Severson D.W."/>
            <person name="Shumway M."/>
            <person name="Sisk P."/>
            <person name="Stolte C."/>
            <person name="Zeng Q."/>
            <person name="Eisenstadt E."/>
            <person name="Fraser-Liggett C."/>
            <person name="Strausberg R."/>
            <person name="Galagan J."/>
            <person name="Birren B."/>
            <person name="Collins F.H."/>
        </authorList>
    </citation>
    <scope>NUCLEOTIDE SEQUENCE [LARGE SCALE GENOMIC DNA]</scope>
    <source>
        <strain evidence="8">JHB</strain>
    </source>
</reference>
<dbReference type="KEGG" id="cqu:CpipJ_CPIJ004785"/>
<dbReference type="PANTHER" id="PTHR24403">
    <property type="entry name" value="ZINC FINGER PROTEIN"/>
    <property type="match status" value="1"/>
</dbReference>
<dbReference type="Gene3D" id="3.30.160.60">
    <property type="entry name" value="Classic Zinc Finger"/>
    <property type="match status" value="1"/>
</dbReference>
<dbReference type="InterPro" id="IPR050688">
    <property type="entry name" value="Zinc_finger/UBP_domain"/>
</dbReference>
<feature type="region of interest" description="Disordered" evidence="6">
    <location>
        <begin position="20"/>
        <end position="42"/>
    </location>
</feature>
<feature type="region of interest" description="Disordered" evidence="6">
    <location>
        <begin position="155"/>
        <end position="175"/>
    </location>
</feature>
<dbReference type="PROSITE" id="PS00028">
    <property type="entry name" value="ZINC_FINGER_C2H2_1"/>
    <property type="match status" value="1"/>
</dbReference>
<proteinExistence type="predicted"/>
<dbReference type="SMART" id="SM00355">
    <property type="entry name" value="ZnF_C2H2"/>
    <property type="match status" value="4"/>
</dbReference>
<evidence type="ECO:0000259" key="7">
    <source>
        <dbReference type="PROSITE" id="PS50157"/>
    </source>
</evidence>
<dbReference type="InterPro" id="IPR036236">
    <property type="entry name" value="Znf_C2H2_sf"/>
</dbReference>
<dbReference type="InParanoid" id="B0WCG1"/>
<protein>
    <recommendedName>
        <fullName evidence="7">C2H2-type domain-containing protein</fullName>
    </recommendedName>
</protein>
<evidence type="ECO:0000313" key="9">
    <source>
        <dbReference type="EnsemblMetazoa" id="CPIJ004785-PA"/>
    </source>
</evidence>
<feature type="compositionally biased region" description="Low complexity" evidence="6">
    <location>
        <begin position="532"/>
        <end position="551"/>
    </location>
</feature>
<dbReference type="Proteomes" id="UP000002320">
    <property type="component" value="Unassembled WGS sequence"/>
</dbReference>
<sequence length="758" mass="81394">MDVLAMLQHNLVDKGKQLTITPAGSSGSEMASSKAKKRPRPIPDLIPLHSISQLHLTGEAGKTYHLNPEVTIKTRVASGENNSSSADRVVIVDDDDSPINLTADHHQQDDKSGGGLQHQCIFCQIMVRTTDDLALHLRTFHSDELFALLLQKKPEESGQVEPPQQQQQQQVQQPPQLFSAETLTIDIWKRLLENNKAILEEQEAREHDSEMQSGQFSNDEDDSETVESAISKNDTYCGVETAPGYGEVTSKINLDGTPAPSTAIMKKVFKCPHCSFWASTASRFHVHIVGHLNKKPFECSLCAYRSNWRWDITKHIRLKTIRDPSHKNAGVLMNDETGRRNYTKYNRYITLMKVTDNSFKDASSSSKAMMLEANQADYLAMCKSGDQSSGGSSSSLAGPNAFNSLAKMYSSEELAQAFNLANMNQMARYEPEMLQSLMAGGLPKTLPPTDDEVPSAPKVAFKCKKCNFKNPFREMVLLHIKSTHLSGSSDKSGADAEIDLCEDQHQQHDQPSAEPSAESPAPTNNSTHNHHPTLSPLRTATTTSRTSTSSPGLVVPVTSSPRRGVVVGGLAAPTMDNSGSSSSGGAGSATAVANSPPSGGGGGGTVVGFPSNNYTTTNATTLIGVGLNLTQAVVANDNRLGTTSTFTSFSNSNSTIPTTTTTSTSVVSCGGEVDNSRTIGVSTPSTQTNTHSSTNSTGIKGTSSPPTASNASSSSSSWRPSAPYRCGHCHQVSNWKHVIQVFATSSKFHYIVAETSEG</sequence>
<keyword evidence="4" id="KW-0862">Zinc</keyword>
<evidence type="ECO:0000256" key="3">
    <source>
        <dbReference type="ARBA" id="ARBA00022771"/>
    </source>
</evidence>
<feature type="compositionally biased region" description="Low complexity" evidence="6">
    <location>
        <begin position="682"/>
        <end position="717"/>
    </location>
</feature>
<evidence type="ECO:0000313" key="10">
    <source>
        <dbReference type="Proteomes" id="UP000002320"/>
    </source>
</evidence>
<feature type="region of interest" description="Disordered" evidence="6">
    <location>
        <begin position="203"/>
        <end position="232"/>
    </location>
</feature>
<dbReference type="VEuPathDB" id="VectorBase:CQUJHB005562"/>
<organism>
    <name type="scientific">Culex quinquefasciatus</name>
    <name type="common">Southern house mosquito</name>
    <name type="synonym">Culex pungens</name>
    <dbReference type="NCBI Taxonomy" id="7176"/>
    <lineage>
        <taxon>Eukaryota</taxon>
        <taxon>Metazoa</taxon>
        <taxon>Ecdysozoa</taxon>
        <taxon>Arthropoda</taxon>
        <taxon>Hexapoda</taxon>
        <taxon>Insecta</taxon>
        <taxon>Pterygota</taxon>
        <taxon>Neoptera</taxon>
        <taxon>Endopterygota</taxon>
        <taxon>Diptera</taxon>
        <taxon>Nematocera</taxon>
        <taxon>Culicoidea</taxon>
        <taxon>Culicidae</taxon>
        <taxon>Culicinae</taxon>
        <taxon>Culicini</taxon>
        <taxon>Culex</taxon>
        <taxon>Culex</taxon>
    </lineage>
</organism>
<dbReference type="EnsemblMetazoa" id="CPIJ004785-RA">
    <property type="protein sequence ID" value="CPIJ004785-PA"/>
    <property type="gene ID" value="CPIJ004785"/>
</dbReference>
<evidence type="ECO:0000256" key="6">
    <source>
        <dbReference type="SAM" id="MobiDB-lite"/>
    </source>
</evidence>
<keyword evidence="10" id="KW-1185">Reference proteome</keyword>
<reference evidence="9" key="2">
    <citation type="submission" date="2021-02" db="UniProtKB">
        <authorList>
            <consortium name="EnsemblMetazoa"/>
        </authorList>
    </citation>
    <scope>IDENTIFICATION</scope>
    <source>
        <strain evidence="9">JHB</strain>
    </source>
</reference>
<evidence type="ECO:0000256" key="4">
    <source>
        <dbReference type="ARBA" id="ARBA00022833"/>
    </source>
</evidence>
<accession>B0WCG1</accession>
<feature type="domain" description="C2H2-type" evidence="7">
    <location>
        <begin position="269"/>
        <end position="296"/>
    </location>
</feature>
<evidence type="ECO:0000256" key="2">
    <source>
        <dbReference type="ARBA" id="ARBA00022737"/>
    </source>
</evidence>